<feature type="compositionally biased region" description="Basic residues" evidence="1">
    <location>
        <begin position="324"/>
        <end position="334"/>
    </location>
</feature>
<feature type="compositionally biased region" description="Polar residues" evidence="1">
    <location>
        <begin position="767"/>
        <end position="783"/>
    </location>
</feature>
<feature type="domain" description="Folliculin-interacting protein N-terminal" evidence="2">
    <location>
        <begin position="98"/>
        <end position="229"/>
    </location>
</feature>
<feature type="compositionally biased region" description="Basic and acidic residues" evidence="1">
    <location>
        <begin position="856"/>
        <end position="876"/>
    </location>
</feature>
<reference evidence="3 4" key="1">
    <citation type="journal article" date="2017" name="G3 (Bethesda)">
        <title>First Draft Genome Sequence of the Pathogenic Fungus Lomentospora prolificans (Formerly Scedosporium prolificans).</title>
        <authorList>
            <person name="Luo R."/>
            <person name="Zimin A."/>
            <person name="Workman R."/>
            <person name="Fan Y."/>
            <person name="Pertea G."/>
            <person name="Grossman N."/>
            <person name="Wear M.P."/>
            <person name="Jia B."/>
            <person name="Miller H."/>
            <person name="Casadevall A."/>
            <person name="Timp W."/>
            <person name="Zhang S.X."/>
            <person name="Salzberg S.L."/>
        </authorList>
    </citation>
    <scope>NUCLEOTIDE SEQUENCE [LARGE SCALE GENOMIC DNA]</scope>
    <source>
        <strain evidence="3 4">JHH-5317</strain>
    </source>
</reference>
<feature type="region of interest" description="Disordered" evidence="1">
    <location>
        <begin position="612"/>
        <end position="676"/>
    </location>
</feature>
<feature type="compositionally biased region" description="Low complexity" evidence="1">
    <location>
        <begin position="713"/>
        <end position="730"/>
    </location>
</feature>
<proteinExistence type="predicted"/>
<keyword evidence="4" id="KW-1185">Reference proteome</keyword>
<feature type="region of interest" description="Disordered" evidence="1">
    <location>
        <begin position="1104"/>
        <end position="1154"/>
    </location>
</feature>
<dbReference type="PANTHER" id="PTHR21634">
    <property type="entry name" value="RE13835P"/>
    <property type="match status" value="1"/>
</dbReference>
<comment type="caution">
    <text evidence="3">The sequence shown here is derived from an EMBL/GenBank/DDBJ whole genome shotgun (WGS) entry which is preliminary data.</text>
</comment>
<feature type="compositionally biased region" description="Basic residues" evidence="1">
    <location>
        <begin position="648"/>
        <end position="661"/>
    </location>
</feature>
<evidence type="ECO:0000259" key="2">
    <source>
        <dbReference type="Pfam" id="PF14636"/>
    </source>
</evidence>
<feature type="compositionally biased region" description="Polar residues" evidence="1">
    <location>
        <begin position="662"/>
        <end position="675"/>
    </location>
</feature>
<feature type="compositionally biased region" description="Low complexity" evidence="1">
    <location>
        <begin position="1106"/>
        <end position="1118"/>
    </location>
</feature>
<feature type="compositionally biased region" description="Basic and acidic residues" evidence="1">
    <location>
        <begin position="314"/>
        <end position="323"/>
    </location>
</feature>
<feature type="compositionally biased region" description="Polar residues" evidence="1">
    <location>
        <begin position="139"/>
        <end position="150"/>
    </location>
</feature>
<evidence type="ECO:0000256" key="1">
    <source>
        <dbReference type="SAM" id="MobiDB-lite"/>
    </source>
</evidence>
<dbReference type="Proteomes" id="UP000233524">
    <property type="component" value="Unassembled WGS sequence"/>
</dbReference>
<dbReference type="GO" id="GO:0042030">
    <property type="term" value="F:ATPase inhibitor activity"/>
    <property type="evidence" value="ECO:0007669"/>
    <property type="project" value="TreeGrafter"/>
</dbReference>
<dbReference type="OrthoDB" id="5428015at2759"/>
<accession>A0A2N3N4E6</accession>
<evidence type="ECO:0000313" key="4">
    <source>
        <dbReference type="Proteomes" id="UP000233524"/>
    </source>
</evidence>
<feature type="region of interest" description="Disordered" evidence="1">
    <location>
        <begin position="435"/>
        <end position="471"/>
    </location>
</feature>
<feature type="region of interest" description="Disordered" evidence="1">
    <location>
        <begin position="126"/>
        <end position="151"/>
    </location>
</feature>
<dbReference type="Pfam" id="PF14636">
    <property type="entry name" value="FNIP_N"/>
    <property type="match status" value="1"/>
</dbReference>
<dbReference type="GO" id="GO:0005737">
    <property type="term" value="C:cytoplasm"/>
    <property type="evidence" value="ECO:0007669"/>
    <property type="project" value="TreeGrafter"/>
</dbReference>
<dbReference type="GO" id="GO:0051087">
    <property type="term" value="F:protein-folding chaperone binding"/>
    <property type="evidence" value="ECO:0007669"/>
    <property type="project" value="TreeGrafter"/>
</dbReference>
<feature type="region of interest" description="Disordered" evidence="1">
    <location>
        <begin position="704"/>
        <end position="898"/>
    </location>
</feature>
<sequence>MGPSPAPVSMLGKLFSIGSGASGNDQDPIMAHPSKPVACLDSVQEDIHTRSLLFPDTHSLYLHRNDQVFPLSSTPSLPVASMTNAFDYTGELDLEARDVRVLIMQDALGSSNASLLFDSHPCPAAPVPPSPAVTDPRRTPTSPRKSSIGQASRPLIIQPDNPHLRQGAFDRRGEYQSRTHSFAETDGQRATREYREELATFTSCIFGSSELMAYKGTSTKVHVVPTEPRFTDYSTSSITDGRGSIGRASMRSSKLAQSYSSELVSPTHAPASFATSQLSYRPPDRKKILITRLFPVVVPSDDETTAYQGQAVDESAHPDDSASQKRRLPQPRQKRTPMYAVVLVVQLPTLPSAPKLMFRGASSLTDQESYPSSYNSTRRSGWTMVGSGNDSLDSSLPFDGEDPMDSITQHWDIIMRTLTHLQSVTASTLGTLLKQVDQGPSGPSPIIPQNVAKKPSLSSRRPEDQQHPKAPKTNAKLIALPPNALSQDQHILQHTQVARVRIVTGLKAARVVTGQGRWGIWRDEARLAYRTVGPLDQHFLLTALTGFLATHTDWLQALSPACCRKKFLQQQRTGGEEDLSVSSRTIIVSEDKMAARRFVFLLSAFLPAHQSVPTVRPHRPSTSTSYGPLSQSPPSVIVPIVREESLRRKMTRRSGPRRTSHSRTVSQSTRASIPTQLAHLSIEGQNHHERRGSDAASIRTTNLSMPYGDFGSKKSVAATTTTTSPDSTVPHFSTVHRTDSRRSTRPGSSSSFAADDLRRSLQRGDSMGQSSTTSNESRNQGSKWGSVISGLWSGTRRRDSTNAPSEGFRPPVSPGFDLPSPSKPSQSSIDRSSRSRSVAEMAHELSLPDPNLDGHQQLREDGPETPRGLRHDHVEGVESTSQSRRWPEPGASFESRVKTTVNREDGVVDVDVPFPDFLTNPHSFDTAVSSPSSSGYLSTPGLGTVMDTFEQACRLALEGDMPLNSAGWLQAYHPDFILQAIPPQRDLINEVKASLKAEPSPLIIRASPDDSSNKWVDISTAVIADMTTGKVMRIRYRRLIKPKQTAEKPSSTHTRTAGVYSGAPLTPSILPYETTLEEEFIEDEITTVDEALAYAVERVAAHVGDASKATSSNSSRSNSKARRVDGRGGPSRSPPPEEAINDDAPRTPTVSHEVPRNECRTVILSALADLIQDVLDRRNAGTPDDMPEGQSAIRSAIKGWLNGLDLTSD</sequence>
<feature type="compositionally biased region" description="Polar residues" evidence="1">
    <location>
        <begin position="620"/>
        <end position="634"/>
    </location>
</feature>
<feature type="region of interest" description="Disordered" evidence="1">
    <location>
        <begin position="310"/>
        <end position="334"/>
    </location>
</feature>
<dbReference type="STRING" id="41688.A0A2N3N4E6"/>
<dbReference type="PANTHER" id="PTHR21634:SF9">
    <property type="entry name" value="RE13835P"/>
    <property type="match status" value="1"/>
</dbReference>
<name>A0A2N3N4E6_9PEZI</name>
<dbReference type="EMBL" id="NLAX01000701">
    <property type="protein sequence ID" value="PKS07303.1"/>
    <property type="molecule type" value="Genomic_DNA"/>
</dbReference>
<feature type="region of interest" description="Disordered" evidence="1">
    <location>
        <begin position="1042"/>
        <end position="1064"/>
    </location>
</feature>
<organism evidence="3 4">
    <name type="scientific">Lomentospora prolificans</name>
    <dbReference type="NCBI Taxonomy" id="41688"/>
    <lineage>
        <taxon>Eukaryota</taxon>
        <taxon>Fungi</taxon>
        <taxon>Dikarya</taxon>
        <taxon>Ascomycota</taxon>
        <taxon>Pezizomycotina</taxon>
        <taxon>Sordariomycetes</taxon>
        <taxon>Hypocreomycetidae</taxon>
        <taxon>Microascales</taxon>
        <taxon>Microascaceae</taxon>
        <taxon>Lomentospora</taxon>
    </lineage>
</organism>
<evidence type="ECO:0000313" key="3">
    <source>
        <dbReference type="EMBL" id="PKS07303.1"/>
    </source>
</evidence>
<dbReference type="InterPro" id="IPR028084">
    <property type="entry name" value="FNIP_N_dom"/>
</dbReference>
<dbReference type="InParanoid" id="A0A2N3N4E6"/>
<feature type="compositionally biased region" description="Low complexity" evidence="1">
    <location>
        <begin position="819"/>
        <end position="830"/>
    </location>
</feature>
<dbReference type="AlphaFoldDB" id="A0A2N3N4E6"/>
<dbReference type="VEuPathDB" id="FungiDB:jhhlp_005905"/>
<gene>
    <name evidence="3" type="ORF">jhhlp_005905</name>
</gene>
<protein>
    <recommendedName>
        <fullName evidence="2">Folliculin-interacting protein N-terminal domain-containing protein</fullName>
    </recommendedName>
</protein>